<dbReference type="EMBL" id="JYDL01000180">
    <property type="protein sequence ID" value="KRX13866.1"/>
    <property type="molecule type" value="Genomic_DNA"/>
</dbReference>
<evidence type="ECO:0000313" key="2">
    <source>
        <dbReference type="EMBL" id="KRX13866.1"/>
    </source>
</evidence>
<dbReference type="AlphaFoldDB" id="A0A0V0RHU2"/>
<keyword evidence="1" id="KW-0472">Membrane</keyword>
<proteinExistence type="predicted"/>
<reference evidence="2 3" key="1">
    <citation type="submission" date="2015-01" db="EMBL/GenBank/DDBJ databases">
        <title>Evolution of Trichinella species and genotypes.</title>
        <authorList>
            <person name="Korhonen P.K."/>
            <person name="Edoardo P."/>
            <person name="Giuseppe L.R."/>
            <person name="Gasser R.B."/>
        </authorList>
    </citation>
    <scope>NUCLEOTIDE SEQUENCE [LARGE SCALE GENOMIC DNA]</scope>
    <source>
        <strain evidence="2">ISS37</strain>
    </source>
</reference>
<evidence type="ECO:0000256" key="1">
    <source>
        <dbReference type="SAM" id="Phobius"/>
    </source>
</evidence>
<sequence>MWRAARKINTLHTNYRSRTNSNSGPSLYPRLVQQIYNELESSVSTSLKTAGQFPAIRYALPQPEFNAEQTMTKCSQQLLIYHPPTNYILNFATKILADRLTWNVEMLMALAFLVVQLVSAGFEILNFGASGQIETLFEYFKQE</sequence>
<accession>A0A0V0RHU2</accession>
<comment type="caution">
    <text evidence="2">The sequence shown here is derived from an EMBL/GenBank/DDBJ whole genome shotgun (WGS) entry which is preliminary data.</text>
</comment>
<gene>
    <name evidence="2" type="ORF">T07_10638</name>
</gene>
<evidence type="ECO:0000313" key="3">
    <source>
        <dbReference type="Proteomes" id="UP000054630"/>
    </source>
</evidence>
<dbReference type="OrthoDB" id="10468883at2759"/>
<protein>
    <submittedName>
        <fullName evidence="2">Uncharacterized protein</fullName>
    </submittedName>
</protein>
<name>A0A0V0RHU2_9BILA</name>
<feature type="transmembrane region" description="Helical" evidence="1">
    <location>
        <begin position="107"/>
        <end position="129"/>
    </location>
</feature>
<organism evidence="2 3">
    <name type="scientific">Trichinella nelsoni</name>
    <dbReference type="NCBI Taxonomy" id="6336"/>
    <lineage>
        <taxon>Eukaryota</taxon>
        <taxon>Metazoa</taxon>
        <taxon>Ecdysozoa</taxon>
        <taxon>Nematoda</taxon>
        <taxon>Enoplea</taxon>
        <taxon>Dorylaimia</taxon>
        <taxon>Trichinellida</taxon>
        <taxon>Trichinellidae</taxon>
        <taxon>Trichinella</taxon>
    </lineage>
</organism>
<dbReference type="Proteomes" id="UP000054630">
    <property type="component" value="Unassembled WGS sequence"/>
</dbReference>
<keyword evidence="3" id="KW-1185">Reference proteome</keyword>
<keyword evidence="1" id="KW-1133">Transmembrane helix</keyword>
<keyword evidence="1" id="KW-0812">Transmembrane</keyword>